<gene>
    <name evidence="4" type="ORF">HF086_000403</name>
</gene>
<reference evidence="4" key="1">
    <citation type="journal article" date="2021" name="G3 (Bethesda)">
        <title>Genome and transcriptome analysis of the beet armyworm Spodoptera exigua reveals targets for pest control. .</title>
        <authorList>
            <person name="Simon S."/>
            <person name="Breeschoten T."/>
            <person name="Jansen H.J."/>
            <person name="Dirks R.P."/>
            <person name="Schranz M.E."/>
            <person name="Ros V.I.D."/>
        </authorList>
    </citation>
    <scope>NUCLEOTIDE SEQUENCE</scope>
    <source>
        <strain evidence="4">TB_SE_WUR_2020</strain>
    </source>
</reference>
<comment type="caution">
    <text evidence="4">The sequence shown here is derived from an EMBL/GenBank/DDBJ whole genome shotgun (WGS) entry which is preliminary data.</text>
</comment>
<accession>A0A922MAP8</accession>
<evidence type="ECO:0000259" key="3">
    <source>
        <dbReference type="Pfam" id="PF25298"/>
    </source>
</evidence>
<dbReference type="Proteomes" id="UP000814243">
    <property type="component" value="Unassembled WGS sequence"/>
</dbReference>
<dbReference type="InterPro" id="IPR011011">
    <property type="entry name" value="Znf_FYVE_PHD"/>
</dbReference>
<feature type="coiled-coil region" evidence="1">
    <location>
        <begin position="130"/>
        <end position="208"/>
    </location>
</feature>
<sequence>MVKCAACGKFLSAKGGATCGNFACHNRHHLACLPDAAPTGSDWLCPECRSRLPKGDNSATPVRGLGPVTAAAVVATPDQGAANKSPVRVTHTQNALSKFTDSKEVPRTGSDPATDGEPSPDTQLSLRDEIRLFRSELREVRDEMREFRREMAGLHSTVGICTERVDHLEARVEALESKQSVAMPDGKVSQLENLVSQLRLELNDREQDLFSSDLEIANIPEIPGENIVHTVGLVAAKLGLTVEERDIVFAQRVGQRVEREGRAAGATSPAAAAAARGRRIVVRLTRRSLRDGLLQSARVRRGATTADLGLPTPPRRFYLNERLTRTNKHLFYRVREAAGQLGWRYTWTKYGRILTRQGDGKPTHCIRTEEDLSRVFGGDVSAEKVV</sequence>
<evidence type="ECO:0000313" key="4">
    <source>
        <dbReference type="EMBL" id="KAH9633043.1"/>
    </source>
</evidence>
<organism evidence="4 5">
    <name type="scientific">Spodoptera exigua</name>
    <name type="common">Beet armyworm</name>
    <name type="synonym">Noctua fulgens</name>
    <dbReference type="NCBI Taxonomy" id="7107"/>
    <lineage>
        <taxon>Eukaryota</taxon>
        <taxon>Metazoa</taxon>
        <taxon>Ecdysozoa</taxon>
        <taxon>Arthropoda</taxon>
        <taxon>Hexapoda</taxon>
        <taxon>Insecta</taxon>
        <taxon>Pterygota</taxon>
        <taxon>Neoptera</taxon>
        <taxon>Endopterygota</taxon>
        <taxon>Lepidoptera</taxon>
        <taxon>Glossata</taxon>
        <taxon>Ditrysia</taxon>
        <taxon>Noctuoidea</taxon>
        <taxon>Noctuidae</taxon>
        <taxon>Amphipyrinae</taxon>
        <taxon>Spodoptera</taxon>
    </lineage>
</organism>
<keyword evidence="1" id="KW-0175">Coiled coil</keyword>
<evidence type="ECO:0000313" key="5">
    <source>
        <dbReference type="Proteomes" id="UP000814243"/>
    </source>
</evidence>
<feature type="domain" description="FP protein C-terminal" evidence="3">
    <location>
        <begin position="324"/>
        <end position="374"/>
    </location>
</feature>
<dbReference type="Pfam" id="PF25298">
    <property type="entry name" value="Baculo_FP_2nd"/>
    <property type="match status" value="1"/>
</dbReference>
<dbReference type="SUPFAM" id="SSF57903">
    <property type="entry name" value="FYVE/PHD zinc finger"/>
    <property type="match status" value="1"/>
</dbReference>
<dbReference type="EMBL" id="JACEFF010000675">
    <property type="protein sequence ID" value="KAH9633043.1"/>
    <property type="molecule type" value="Genomic_DNA"/>
</dbReference>
<feature type="region of interest" description="Disordered" evidence="2">
    <location>
        <begin position="79"/>
        <end position="124"/>
    </location>
</feature>
<dbReference type="InterPro" id="IPR057251">
    <property type="entry name" value="FP_C"/>
</dbReference>
<protein>
    <recommendedName>
        <fullName evidence="3">FP protein C-terminal domain-containing protein</fullName>
    </recommendedName>
</protein>
<name>A0A922MAP8_SPOEX</name>
<evidence type="ECO:0000256" key="1">
    <source>
        <dbReference type="SAM" id="Coils"/>
    </source>
</evidence>
<feature type="compositionally biased region" description="Polar residues" evidence="2">
    <location>
        <begin position="90"/>
        <end position="99"/>
    </location>
</feature>
<proteinExistence type="predicted"/>
<dbReference type="AlphaFoldDB" id="A0A922MAP8"/>
<evidence type="ECO:0000256" key="2">
    <source>
        <dbReference type="SAM" id="MobiDB-lite"/>
    </source>
</evidence>